<dbReference type="Pfam" id="PF25989">
    <property type="entry name" value="YknX_C"/>
    <property type="match status" value="1"/>
</dbReference>
<reference evidence="6 7" key="1">
    <citation type="submission" date="2021-05" db="EMBL/GenBank/DDBJ databases">
        <title>A Polyphasic approach of four new species of the genus Ohtaekwangia: Ohtaekwangia histidinii sp. nov., Ohtaekwangia cretensis sp. nov., Ohtaekwangia indiensis sp. nov., Ohtaekwangia reichenbachii sp. nov. from diverse environment.</title>
        <authorList>
            <person name="Octaviana S."/>
        </authorList>
    </citation>
    <scope>NUCLEOTIDE SEQUENCE [LARGE SCALE GENOMIC DNA]</scope>
    <source>
        <strain evidence="6 7">PWU4</strain>
    </source>
</reference>
<evidence type="ECO:0000256" key="1">
    <source>
        <dbReference type="ARBA" id="ARBA00009477"/>
    </source>
</evidence>
<dbReference type="Gene3D" id="2.40.50.100">
    <property type="match status" value="1"/>
</dbReference>
<dbReference type="PANTHER" id="PTHR30469:SF15">
    <property type="entry name" value="HLYD FAMILY OF SECRETION PROTEINS"/>
    <property type="match status" value="1"/>
</dbReference>
<dbReference type="RefSeq" id="WP_254163195.1">
    <property type="nucleotide sequence ID" value="NZ_JAHESF010000008.1"/>
</dbReference>
<protein>
    <submittedName>
        <fullName evidence="6">Efflux RND transporter periplasmic adaptor subunit</fullName>
    </submittedName>
</protein>
<comment type="similarity">
    <text evidence="1">Belongs to the membrane fusion protein (MFP) (TC 8.A.1) family.</text>
</comment>
<evidence type="ECO:0000313" key="7">
    <source>
        <dbReference type="Proteomes" id="UP001319200"/>
    </source>
</evidence>
<evidence type="ECO:0000259" key="5">
    <source>
        <dbReference type="Pfam" id="PF25989"/>
    </source>
</evidence>
<dbReference type="PANTHER" id="PTHR30469">
    <property type="entry name" value="MULTIDRUG RESISTANCE PROTEIN MDTA"/>
    <property type="match status" value="1"/>
</dbReference>
<feature type="coiled-coil region" evidence="2">
    <location>
        <begin position="109"/>
        <end position="160"/>
    </location>
</feature>
<feature type="domain" description="Multidrug resistance protein MdtA-like barrel-sandwich hybrid" evidence="3">
    <location>
        <begin position="69"/>
        <end position="185"/>
    </location>
</feature>
<dbReference type="Pfam" id="PF25954">
    <property type="entry name" value="Beta-barrel_RND_2"/>
    <property type="match status" value="1"/>
</dbReference>
<dbReference type="InterPro" id="IPR058792">
    <property type="entry name" value="Beta-barrel_RND_2"/>
</dbReference>
<dbReference type="Pfam" id="PF25917">
    <property type="entry name" value="BSH_RND"/>
    <property type="match status" value="1"/>
</dbReference>
<comment type="caution">
    <text evidence="6">The sequence shown here is derived from an EMBL/GenBank/DDBJ whole genome shotgun (WGS) entry which is preliminary data.</text>
</comment>
<feature type="domain" description="CusB-like beta-barrel" evidence="4">
    <location>
        <begin position="201"/>
        <end position="275"/>
    </location>
</feature>
<dbReference type="SUPFAM" id="SSF111369">
    <property type="entry name" value="HlyD-like secretion proteins"/>
    <property type="match status" value="1"/>
</dbReference>
<evidence type="ECO:0000313" key="6">
    <source>
        <dbReference type="EMBL" id="MBT1697325.1"/>
    </source>
</evidence>
<keyword evidence="7" id="KW-1185">Reference proteome</keyword>
<dbReference type="InterPro" id="IPR058637">
    <property type="entry name" value="YknX-like_C"/>
</dbReference>
<dbReference type="EMBL" id="JAHESF010000008">
    <property type="protein sequence ID" value="MBT1697325.1"/>
    <property type="molecule type" value="Genomic_DNA"/>
</dbReference>
<proteinExistence type="inferred from homology"/>
<sequence>MKAKIIITTVFTLLLLTVTLKLRSNKHTVEENVYRPDAHKKVPVQAHITALKSLNKQFSYTGTFTANREVMLVPQVHGQAVGVFFNEGDVVKKGTLLVQVDDDLLQAQYMAADANHQTAKRNLERYENASESGGVSKLQLDNFRLSLTSAESQLKQLAKQIDLSRIIAPFTGTITLRDVEPGSVVGGSPVARITDLTQLKLEISVPEKEVVFFREGETAEVVTDIYPGRKITGTIDFVADRADHAHNYLVRIVIANNDPAAGLKAGMYGTALLNKSLSHDAVMVPRAALLGSAKNPQVFVVDAEKAVLRNIKTGQAIDESVEVLQGLQAGEVVVTTGHINLADGSSVAIIK</sequence>
<name>A0AAP2DJB0_9BACT</name>
<evidence type="ECO:0000259" key="3">
    <source>
        <dbReference type="Pfam" id="PF25917"/>
    </source>
</evidence>
<dbReference type="Proteomes" id="UP001319200">
    <property type="component" value="Unassembled WGS sequence"/>
</dbReference>
<dbReference type="Gene3D" id="1.10.287.470">
    <property type="entry name" value="Helix hairpin bin"/>
    <property type="match status" value="1"/>
</dbReference>
<evidence type="ECO:0000259" key="4">
    <source>
        <dbReference type="Pfam" id="PF25954"/>
    </source>
</evidence>
<dbReference type="GO" id="GO:1990281">
    <property type="term" value="C:efflux pump complex"/>
    <property type="evidence" value="ECO:0007669"/>
    <property type="project" value="TreeGrafter"/>
</dbReference>
<gene>
    <name evidence="6" type="ORF">KK083_10585</name>
</gene>
<keyword evidence="2" id="KW-0175">Coiled coil</keyword>
<dbReference type="Gene3D" id="2.40.30.170">
    <property type="match status" value="1"/>
</dbReference>
<organism evidence="6 7">
    <name type="scientific">Chryseosolibacter histidini</name>
    <dbReference type="NCBI Taxonomy" id="2782349"/>
    <lineage>
        <taxon>Bacteria</taxon>
        <taxon>Pseudomonadati</taxon>
        <taxon>Bacteroidota</taxon>
        <taxon>Cytophagia</taxon>
        <taxon>Cytophagales</taxon>
        <taxon>Chryseotaleaceae</taxon>
        <taxon>Chryseosolibacter</taxon>
    </lineage>
</organism>
<dbReference type="GO" id="GO:0015562">
    <property type="term" value="F:efflux transmembrane transporter activity"/>
    <property type="evidence" value="ECO:0007669"/>
    <property type="project" value="TreeGrafter"/>
</dbReference>
<dbReference type="AlphaFoldDB" id="A0AAP2DJB0"/>
<dbReference type="InterPro" id="IPR058625">
    <property type="entry name" value="MdtA-like_BSH"/>
</dbReference>
<dbReference type="NCBIfam" id="TIGR01730">
    <property type="entry name" value="RND_mfp"/>
    <property type="match status" value="1"/>
</dbReference>
<dbReference type="Gene3D" id="2.40.420.20">
    <property type="match status" value="1"/>
</dbReference>
<feature type="domain" description="YknX-like C-terminal permuted SH3-like" evidence="5">
    <location>
        <begin position="282"/>
        <end position="348"/>
    </location>
</feature>
<dbReference type="InterPro" id="IPR006143">
    <property type="entry name" value="RND_pump_MFP"/>
</dbReference>
<evidence type="ECO:0000256" key="2">
    <source>
        <dbReference type="SAM" id="Coils"/>
    </source>
</evidence>
<accession>A0AAP2DJB0</accession>